<feature type="compositionally biased region" description="Low complexity" evidence="1">
    <location>
        <begin position="76"/>
        <end position="86"/>
    </location>
</feature>
<evidence type="ECO:0000313" key="3">
    <source>
        <dbReference type="Proteomes" id="UP001381003"/>
    </source>
</evidence>
<protein>
    <recommendedName>
        <fullName evidence="4">YtxH domain-containing protein</fullName>
    </recommendedName>
</protein>
<evidence type="ECO:0000256" key="1">
    <source>
        <dbReference type="SAM" id="MobiDB-lite"/>
    </source>
</evidence>
<accession>A0ABZ2FFQ0</accession>
<feature type="compositionally biased region" description="Basic and acidic residues" evidence="1">
    <location>
        <begin position="57"/>
        <end position="72"/>
    </location>
</feature>
<evidence type="ECO:0008006" key="4">
    <source>
        <dbReference type="Google" id="ProtNLM"/>
    </source>
</evidence>
<dbReference type="Proteomes" id="UP001381003">
    <property type="component" value="Chromosome"/>
</dbReference>
<organism evidence="2 3">
    <name type="scientific">Janibacter terrae</name>
    <dbReference type="NCBI Taxonomy" id="103817"/>
    <lineage>
        <taxon>Bacteria</taxon>
        <taxon>Bacillati</taxon>
        <taxon>Actinomycetota</taxon>
        <taxon>Actinomycetes</taxon>
        <taxon>Micrococcales</taxon>
        <taxon>Intrasporangiaceae</taxon>
        <taxon>Janibacter</taxon>
    </lineage>
</organism>
<name>A0ABZ2FFQ0_9MICO</name>
<dbReference type="EMBL" id="CP104874">
    <property type="protein sequence ID" value="WWF05043.1"/>
    <property type="molecule type" value="Genomic_DNA"/>
</dbReference>
<feature type="region of interest" description="Disordered" evidence="1">
    <location>
        <begin position="36"/>
        <end position="110"/>
    </location>
</feature>
<gene>
    <name evidence="2" type="ORF">N5P18_15480</name>
</gene>
<sequence>MGKITMLAAGAVGYVLGTRAGREQYDKLSTQAKRVWRDPKVQRKAGQAQEAAVGLGHKAEEKVTSKVKEHTGGDSSGTTTSPTPGTGTMGVGDVHRPTTGSDTPGGGTFA</sequence>
<keyword evidence="3" id="KW-1185">Reference proteome</keyword>
<proteinExistence type="predicted"/>
<reference evidence="2 3" key="1">
    <citation type="submission" date="2022-09" db="EMBL/GenBank/DDBJ databases">
        <title>Complete genome sequence of Janibacter terrae strain COS04-44, PCL-degrading bacteria isolated from oil spilled coast.</title>
        <authorList>
            <person name="Park H."/>
            <person name="Kim J.Y."/>
            <person name="An S.H."/>
            <person name="Lee C.M."/>
            <person name="Weon H.-Y."/>
        </authorList>
    </citation>
    <scope>NUCLEOTIDE SEQUENCE [LARGE SCALE GENOMIC DNA]</scope>
    <source>
        <strain evidence="2 3">COS04-44</strain>
    </source>
</reference>
<evidence type="ECO:0000313" key="2">
    <source>
        <dbReference type="EMBL" id="WWF05043.1"/>
    </source>
</evidence>
<dbReference type="RefSeq" id="WP_338538150.1">
    <property type="nucleotide sequence ID" value="NZ_CP104874.1"/>
</dbReference>